<accession>A0ABU3GZ71</accession>
<proteinExistence type="predicted"/>
<evidence type="ECO:0008006" key="3">
    <source>
        <dbReference type="Google" id="ProtNLM"/>
    </source>
</evidence>
<protein>
    <recommendedName>
        <fullName evidence="3">DUF2946 domain-containing protein</fullName>
    </recommendedName>
</protein>
<reference evidence="2" key="1">
    <citation type="submission" date="2023-07" db="EMBL/GenBank/DDBJ databases">
        <title>Functional and genomic diversity of the sorghum phyllosphere microbiome.</title>
        <authorList>
            <person name="Shade A."/>
        </authorList>
    </citation>
    <scope>NUCLEOTIDE SEQUENCE [LARGE SCALE GENOMIC DNA]</scope>
    <source>
        <strain evidence="2">SORGH_AS_0422</strain>
    </source>
</reference>
<comment type="caution">
    <text evidence="1">The sequence shown here is derived from an EMBL/GenBank/DDBJ whole genome shotgun (WGS) entry which is preliminary data.</text>
</comment>
<evidence type="ECO:0000313" key="1">
    <source>
        <dbReference type="EMBL" id="MDT3405061.1"/>
    </source>
</evidence>
<keyword evidence="2" id="KW-1185">Reference proteome</keyword>
<dbReference type="EMBL" id="JAVLVU010000001">
    <property type="protein sequence ID" value="MDT3405061.1"/>
    <property type="molecule type" value="Genomic_DNA"/>
</dbReference>
<sequence length="110" mass="12334">MQPTALTKRTAKILTSFLLLLTFVTGQVILFAHTHKTETQSVKHYAQKDKSKIADDNCPICVQHGNVQLFLQHHHFHFFALSSSYEPVAFATIYQSIELLLSGNRGPPAV</sequence>
<name>A0ABU3GZ71_9SPHI</name>
<evidence type="ECO:0000313" key="2">
    <source>
        <dbReference type="Proteomes" id="UP001258315"/>
    </source>
</evidence>
<organism evidence="1 2">
    <name type="scientific">Mucilaginibacter terrae</name>
    <dbReference type="NCBI Taxonomy" id="1955052"/>
    <lineage>
        <taxon>Bacteria</taxon>
        <taxon>Pseudomonadati</taxon>
        <taxon>Bacteroidota</taxon>
        <taxon>Sphingobacteriia</taxon>
        <taxon>Sphingobacteriales</taxon>
        <taxon>Sphingobacteriaceae</taxon>
        <taxon>Mucilaginibacter</taxon>
    </lineage>
</organism>
<dbReference type="Proteomes" id="UP001258315">
    <property type="component" value="Unassembled WGS sequence"/>
</dbReference>
<gene>
    <name evidence="1" type="ORF">QE417_004133</name>
</gene>